<dbReference type="SUPFAM" id="SSF54427">
    <property type="entry name" value="NTF2-like"/>
    <property type="match status" value="1"/>
</dbReference>
<evidence type="ECO:0000256" key="1">
    <source>
        <dbReference type="ARBA" id="ARBA00004370"/>
    </source>
</evidence>
<dbReference type="AlphaFoldDB" id="A0A365GZI2"/>
<dbReference type="Gene3D" id="3.30.1390.30">
    <property type="entry name" value="Penicillin-binding protein 2a, domain 3"/>
    <property type="match status" value="1"/>
</dbReference>
<dbReference type="Pfam" id="PF00905">
    <property type="entry name" value="Transpeptidase"/>
    <property type="match status" value="1"/>
</dbReference>
<accession>A0A365GZI2</accession>
<feature type="chain" id="PRO_5039311900" evidence="4">
    <location>
        <begin position="33"/>
        <end position="626"/>
    </location>
</feature>
<dbReference type="GO" id="GO:0046677">
    <property type="term" value="P:response to antibiotic"/>
    <property type="evidence" value="ECO:0007669"/>
    <property type="project" value="InterPro"/>
</dbReference>
<feature type="signal peptide" evidence="4">
    <location>
        <begin position="1"/>
        <end position="32"/>
    </location>
</feature>
<dbReference type="Gene3D" id="3.40.710.10">
    <property type="entry name" value="DD-peptidase/beta-lactamase superfamily"/>
    <property type="match status" value="1"/>
</dbReference>
<evidence type="ECO:0000256" key="2">
    <source>
        <dbReference type="ARBA" id="ARBA00007171"/>
    </source>
</evidence>
<dbReference type="PANTHER" id="PTHR30627:SF24">
    <property type="entry name" value="PENICILLIN-BINDING PROTEIN 4B"/>
    <property type="match status" value="1"/>
</dbReference>
<dbReference type="InterPro" id="IPR032710">
    <property type="entry name" value="NTF2-like_dom_sf"/>
</dbReference>
<dbReference type="InterPro" id="IPR036138">
    <property type="entry name" value="PBP_dimer_sf"/>
</dbReference>
<dbReference type="InterPro" id="IPR007887">
    <property type="entry name" value="MecA_N"/>
</dbReference>
<dbReference type="Gene3D" id="3.90.1310.10">
    <property type="entry name" value="Penicillin-binding protein 2a (Domain 2)"/>
    <property type="match status" value="1"/>
</dbReference>
<comment type="caution">
    <text evidence="8">The sequence shown here is derived from an EMBL/GenBank/DDBJ whole genome shotgun (WGS) entry which is preliminary data.</text>
</comment>
<dbReference type="Proteomes" id="UP000251891">
    <property type="component" value="Unassembled WGS sequence"/>
</dbReference>
<dbReference type="OrthoDB" id="5241017at2"/>
<keyword evidence="4" id="KW-0732">Signal</keyword>
<comment type="subcellular location">
    <subcellularLocation>
        <location evidence="1">Membrane</location>
    </subcellularLocation>
</comment>
<dbReference type="PROSITE" id="PS51257">
    <property type="entry name" value="PROKAR_LIPOPROTEIN"/>
    <property type="match status" value="1"/>
</dbReference>
<organism evidence="8 9">
    <name type="scientific">Actinomadura craniellae</name>
    <dbReference type="NCBI Taxonomy" id="2231787"/>
    <lineage>
        <taxon>Bacteria</taxon>
        <taxon>Bacillati</taxon>
        <taxon>Actinomycetota</taxon>
        <taxon>Actinomycetes</taxon>
        <taxon>Streptosporangiales</taxon>
        <taxon>Thermomonosporaceae</taxon>
        <taxon>Actinomadura</taxon>
    </lineage>
</organism>
<feature type="domain" description="NTF2-like N-terminal transpeptidase" evidence="7">
    <location>
        <begin position="36"/>
        <end position="145"/>
    </location>
</feature>
<proteinExistence type="inferred from homology"/>
<evidence type="ECO:0000259" key="7">
    <source>
        <dbReference type="Pfam" id="PF05223"/>
    </source>
</evidence>
<dbReference type="RefSeq" id="WP_111870697.1">
    <property type="nucleotide sequence ID" value="NZ_QLYX01000014.1"/>
</dbReference>
<evidence type="ECO:0000259" key="5">
    <source>
        <dbReference type="Pfam" id="PF00905"/>
    </source>
</evidence>
<evidence type="ECO:0000259" key="6">
    <source>
        <dbReference type="Pfam" id="PF03717"/>
    </source>
</evidence>
<dbReference type="Gene3D" id="3.10.450.100">
    <property type="entry name" value="NTF2-like, domain 1"/>
    <property type="match status" value="1"/>
</dbReference>
<dbReference type="GO" id="GO:0071555">
    <property type="term" value="P:cell wall organization"/>
    <property type="evidence" value="ECO:0007669"/>
    <property type="project" value="TreeGrafter"/>
</dbReference>
<dbReference type="GO" id="GO:0005886">
    <property type="term" value="C:plasma membrane"/>
    <property type="evidence" value="ECO:0007669"/>
    <property type="project" value="TreeGrafter"/>
</dbReference>
<gene>
    <name evidence="8" type="ORF">DPM19_26155</name>
</gene>
<sequence>MSALFRARRLRRLVAGATGGIALMSTATACFAEPSAMPAVRDFLVAWQVRNYEAAAKKTTGDPQQVAATLSAISDQLDAAAMKVGMGEIRKQGDTASARFSMKIDLGENGDPWTYFGQLRLRRTGGDWKVLWDPSVIHPNLKNGQRLAIVTEAPERAPVQDYAGSSLLRPVPAYVFGVTPANLADDQKTIKALAGQLQLDEERLLGRVRSAPPREFLPLVTLQQPDQAIAAERLRRIPGVEGRAVQTRIAPLAAAELVGQLGSATDDRLQQVGAPYQPGDTIGVTGIQLLFQRRLAGEPATKVVAIDPAGGPPQVLRQWEGQPSAPVRTTLNTPIQRKAERALSAVRGPASLTAVHASTGQVLAAANHLTEGRNLAFEGQYPPGMTFGIVSADVLLRAGQRANGSTDCPAEATVGGQRFANPVPARGKDTLQKNFAYSCTTTLATLSSKVSGPALLNAARQFGLGQSWGLPVPAYSGSVPAPANDAEKAALMIGEGRVRMSPLAMALVAGAAKSGTWRPPQLLSEPAIQSKLPAQPLDTTAFTDLRGLMRRSVHEGAARQANVGGGGAVHGVAATVRYTEGGRPRAVSWFVGFRDDIAFAIAVEGNMSNASVIANRFLARTPVPPR</sequence>
<protein>
    <submittedName>
        <fullName evidence="8">NTF2 domain-containing protein transpeptidase</fullName>
    </submittedName>
</protein>
<dbReference type="Pfam" id="PF03717">
    <property type="entry name" value="PBP_dimer"/>
    <property type="match status" value="1"/>
</dbReference>
<dbReference type="GO" id="GO:0071972">
    <property type="term" value="F:peptidoglycan L,D-transpeptidase activity"/>
    <property type="evidence" value="ECO:0007669"/>
    <property type="project" value="TreeGrafter"/>
</dbReference>
<feature type="domain" description="Penicillin-binding protein dimerisation" evidence="6">
    <location>
        <begin position="152"/>
        <end position="310"/>
    </location>
</feature>
<comment type="similarity">
    <text evidence="2">Belongs to the transpeptidase family.</text>
</comment>
<evidence type="ECO:0000313" key="9">
    <source>
        <dbReference type="Proteomes" id="UP000251891"/>
    </source>
</evidence>
<dbReference type="SUPFAM" id="SSF56519">
    <property type="entry name" value="Penicillin binding protein dimerisation domain"/>
    <property type="match status" value="1"/>
</dbReference>
<evidence type="ECO:0000256" key="3">
    <source>
        <dbReference type="ARBA" id="ARBA00023136"/>
    </source>
</evidence>
<keyword evidence="3" id="KW-0472">Membrane</keyword>
<dbReference type="InterPro" id="IPR012338">
    <property type="entry name" value="Beta-lactam/transpept-like"/>
</dbReference>
<reference evidence="8 9" key="1">
    <citation type="submission" date="2018-06" db="EMBL/GenBank/DDBJ databases">
        <title>Actinomadura craniellae sp. nov. isolated from marine sponge Craniella sp.</title>
        <authorList>
            <person name="Li L."/>
            <person name="Xu Q.H."/>
            <person name="Lin H.W."/>
            <person name="Lu Y.H."/>
        </authorList>
    </citation>
    <scope>NUCLEOTIDE SEQUENCE [LARGE SCALE GENOMIC DNA]</scope>
    <source>
        <strain evidence="8 9">LHW63021</strain>
    </source>
</reference>
<evidence type="ECO:0000256" key="4">
    <source>
        <dbReference type="SAM" id="SignalP"/>
    </source>
</evidence>
<name>A0A365GZI2_9ACTN</name>
<dbReference type="InterPro" id="IPR050515">
    <property type="entry name" value="Beta-lactam/transpept"/>
</dbReference>
<dbReference type="Pfam" id="PF05223">
    <property type="entry name" value="MecA_N"/>
    <property type="match status" value="1"/>
</dbReference>
<dbReference type="GO" id="GO:0008658">
    <property type="term" value="F:penicillin binding"/>
    <property type="evidence" value="ECO:0007669"/>
    <property type="project" value="InterPro"/>
</dbReference>
<dbReference type="InterPro" id="IPR005311">
    <property type="entry name" value="PBP_dimer"/>
</dbReference>
<evidence type="ECO:0000313" key="8">
    <source>
        <dbReference type="EMBL" id="RAY12206.1"/>
    </source>
</evidence>
<feature type="domain" description="Penicillin-binding protein transpeptidase" evidence="5">
    <location>
        <begin position="352"/>
        <end position="613"/>
    </location>
</feature>
<dbReference type="PANTHER" id="PTHR30627">
    <property type="entry name" value="PEPTIDOGLYCAN D,D-TRANSPEPTIDASE"/>
    <property type="match status" value="1"/>
</dbReference>
<keyword evidence="9" id="KW-1185">Reference proteome</keyword>
<dbReference type="EMBL" id="QLYX01000014">
    <property type="protein sequence ID" value="RAY12206.1"/>
    <property type="molecule type" value="Genomic_DNA"/>
</dbReference>
<dbReference type="InterPro" id="IPR001460">
    <property type="entry name" value="PCN-bd_Tpept"/>
</dbReference>
<dbReference type="SUPFAM" id="SSF56601">
    <property type="entry name" value="beta-lactamase/transpeptidase-like"/>
    <property type="match status" value="1"/>
</dbReference>